<protein>
    <submittedName>
        <fullName evidence="2">Uncharacterized protein</fullName>
    </submittedName>
</protein>
<evidence type="ECO:0000313" key="2">
    <source>
        <dbReference type="EMBL" id="GAU40735.1"/>
    </source>
</evidence>
<dbReference type="PANTHER" id="PTHR36340:SF1">
    <property type="entry name" value="NAD(P)H DEHYDROGENASE SUBUNIT CRR3, CHLOROPLASTIC-RELATED"/>
    <property type="match status" value="1"/>
</dbReference>
<dbReference type="EMBL" id="DF973823">
    <property type="protein sequence ID" value="GAU40735.1"/>
    <property type="molecule type" value="Genomic_DNA"/>
</dbReference>
<evidence type="ECO:0000313" key="3">
    <source>
        <dbReference type="Proteomes" id="UP000242715"/>
    </source>
</evidence>
<reference evidence="3" key="1">
    <citation type="journal article" date="2017" name="Front. Plant Sci.">
        <title>Climate Clever Clovers: New Paradigm to Reduce the Environmental Footprint of Ruminants by Breeding Low Methanogenic Forages Utilizing Haplotype Variation.</title>
        <authorList>
            <person name="Kaur P."/>
            <person name="Appels R."/>
            <person name="Bayer P.E."/>
            <person name="Keeble-Gagnere G."/>
            <person name="Wang J."/>
            <person name="Hirakawa H."/>
            <person name="Shirasawa K."/>
            <person name="Vercoe P."/>
            <person name="Stefanova K."/>
            <person name="Durmic Z."/>
            <person name="Nichols P."/>
            <person name="Revell C."/>
            <person name="Isobe S.N."/>
            <person name="Edwards D."/>
            <person name="Erskine W."/>
        </authorList>
    </citation>
    <scope>NUCLEOTIDE SEQUENCE [LARGE SCALE GENOMIC DNA]</scope>
    <source>
        <strain evidence="3">cv. Daliak</strain>
    </source>
</reference>
<organism evidence="2 3">
    <name type="scientific">Trifolium subterraneum</name>
    <name type="common">Subterranean clover</name>
    <dbReference type="NCBI Taxonomy" id="3900"/>
    <lineage>
        <taxon>Eukaryota</taxon>
        <taxon>Viridiplantae</taxon>
        <taxon>Streptophyta</taxon>
        <taxon>Embryophyta</taxon>
        <taxon>Tracheophyta</taxon>
        <taxon>Spermatophyta</taxon>
        <taxon>Magnoliopsida</taxon>
        <taxon>eudicotyledons</taxon>
        <taxon>Gunneridae</taxon>
        <taxon>Pentapetalae</taxon>
        <taxon>rosids</taxon>
        <taxon>fabids</taxon>
        <taxon>Fabales</taxon>
        <taxon>Fabaceae</taxon>
        <taxon>Papilionoideae</taxon>
        <taxon>50 kb inversion clade</taxon>
        <taxon>NPAAA clade</taxon>
        <taxon>Hologalegina</taxon>
        <taxon>IRL clade</taxon>
        <taxon>Trifolieae</taxon>
        <taxon>Trifolium</taxon>
    </lineage>
</organism>
<dbReference type="OrthoDB" id="786513at2759"/>
<feature type="transmembrane region" description="Helical" evidence="1">
    <location>
        <begin position="52"/>
        <end position="75"/>
    </location>
</feature>
<dbReference type="GO" id="GO:0010598">
    <property type="term" value="C:NAD(P)H dehydrogenase complex (plastoquinone)"/>
    <property type="evidence" value="ECO:0007669"/>
    <property type="project" value="InterPro"/>
</dbReference>
<dbReference type="Proteomes" id="UP000242715">
    <property type="component" value="Unassembled WGS sequence"/>
</dbReference>
<name>A0A2Z6NXR3_TRISU</name>
<keyword evidence="3" id="KW-1185">Reference proteome</keyword>
<keyword evidence="1" id="KW-0812">Transmembrane</keyword>
<accession>A0A2Z6NXR3</accession>
<dbReference type="GO" id="GO:0009773">
    <property type="term" value="P:photosynthetic electron transport in photosystem I"/>
    <property type="evidence" value="ECO:0007669"/>
    <property type="project" value="InterPro"/>
</dbReference>
<keyword evidence="1" id="KW-1133">Transmembrane helix</keyword>
<proteinExistence type="predicted"/>
<dbReference type="PANTHER" id="PTHR36340">
    <property type="entry name" value="NAD(P)H DEHYDROGENASE SUBUNIT CRR3, CHLOROPLASTIC-RELATED"/>
    <property type="match status" value="1"/>
</dbReference>
<dbReference type="AlphaFoldDB" id="A0A2Z6NXR3"/>
<sequence>MKEGSDIKKTTSDLFLGQLFEGKVQKKMRETGEWLSENGETRLRSTKMRKGILVFAFQWMMPIWVISFLIASGAIKLPFSIPFLDDLLM</sequence>
<evidence type="ECO:0000256" key="1">
    <source>
        <dbReference type="SAM" id="Phobius"/>
    </source>
</evidence>
<dbReference type="GO" id="GO:0009535">
    <property type="term" value="C:chloroplast thylakoid membrane"/>
    <property type="evidence" value="ECO:0007669"/>
    <property type="project" value="InterPro"/>
</dbReference>
<keyword evidence="1" id="KW-0472">Membrane</keyword>
<gene>
    <name evidence="2" type="ORF">TSUD_14200</name>
</gene>
<dbReference type="InterPro" id="IPR038931">
    <property type="entry name" value="CRR3"/>
</dbReference>